<dbReference type="OrthoDB" id="9812991at2"/>
<protein>
    <recommendedName>
        <fullName evidence="6">Protein HflC</fullName>
    </recommendedName>
</protein>
<dbReference type="Pfam" id="PF01145">
    <property type="entry name" value="Band_7"/>
    <property type="match status" value="1"/>
</dbReference>
<evidence type="ECO:0000256" key="2">
    <source>
        <dbReference type="ARBA" id="ARBA00007862"/>
    </source>
</evidence>
<evidence type="ECO:0000256" key="1">
    <source>
        <dbReference type="ARBA" id="ARBA00004167"/>
    </source>
</evidence>
<dbReference type="PANTHER" id="PTHR42911">
    <property type="entry name" value="MODULATOR OF FTSH PROTEASE HFLC"/>
    <property type="match status" value="1"/>
</dbReference>
<dbReference type="InterPro" id="IPR010200">
    <property type="entry name" value="HflC"/>
</dbReference>
<dbReference type="PIRSF" id="PIRSF005651">
    <property type="entry name" value="HflC"/>
    <property type="match status" value="1"/>
</dbReference>
<dbReference type="SUPFAM" id="SSF117892">
    <property type="entry name" value="Band 7/SPFH domain"/>
    <property type="match status" value="1"/>
</dbReference>
<dbReference type="EMBL" id="QWFX01000005">
    <property type="protein sequence ID" value="RIJ32534.1"/>
    <property type="molecule type" value="Genomic_DNA"/>
</dbReference>
<name>A0A399RQL4_9PROT</name>
<comment type="similarity">
    <text evidence="2 6">Belongs to the band 7/mec-2 family. HflC subfamily.</text>
</comment>
<evidence type="ECO:0000259" key="8">
    <source>
        <dbReference type="SMART" id="SM00244"/>
    </source>
</evidence>
<keyword evidence="5 7" id="KW-0472">Membrane</keyword>
<comment type="caution">
    <text evidence="9">The sequence shown here is derived from an EMBL/GenBank/DDBJ whole genome shotgun (WGS) entry which is preliminary data.</text>
</comment>
<dbReference type="PANTHER" id="PTHR42911:SF1">
    <property type="entry name" value="MODULATOR OF FTSH PROTEASE HFLC"/>
    <property type="match status" value="1"/>
</dbReference>
<dbReference type="GO" id="GO:0006508">
    <property type="term" value="P:proteolysis"/>
    <property type="evidence" value="ECO:0007669"/>
    <property type="project" value="UniProtKB-KW"/>
</dbReference>
<evidence type="ECO:0000313" key="9">
    <source>
        <dbReference type="EMBL" id="RIJ32534.1"/>
    </source>
</evidence>
<organism evidence="9 10">
    <name type="scientific">Henriciella mobilis</name>
    <dbReference type="NCBI Taxonomy" id="2305467"/>
    <lineage>
        <taxon>Bacteria</taxon>
        <taxon>Pseudomonadati</taxon>
        <taxon>Pseudomonadota</taxon>
        <taxon>Alphaproteobacteria</taxon>
        <taxon>Hyphomonadales</taxon>
        <taxon>Hyphomonadaceae</taxon>
        <taxon>Henriciella</taxon>
    </lineage>
</organism>
<dbReference type="GO" id="GO:0008233">
    <property type="term" value="F:peptidase activity"/>
    <property type="evidence" value="ECO:0007669"/>
    <property type="project" value="UniProtKB-KW"/>
</dbReference>
<dbReference type="Proteomes" id="UP000266385">
    <property type="component" value="Unassembled WGS sequence"/>
</dbReference>
<evidence type="ECO:0000256" key="7">
    <source>
        <dbReference type="SAM" id="Phobius"/>
    </source>
</evidence>
<reference evidence="9 10" key="1">
    <citation type="submission" date="2018-08" db="EMBL/GenBank/DDBJ databases">
        <title>Henriciella mobilis sp. nov., isolated from seawater.</title>
        <authorList>
            <person name="Cheng H."/>
            <person name="Wu Y.-H."/>
            <person name="Xu X.-W."/>
            <person name="Guo L.-L."/>
        </authorList>
    </citation>
    <scope>NUCLEOTIDE SEQUENCE [LARGE SCALE GENOMIC DNA]</scope>
    <source>
        <strain evidence="9 10">JN25</strain>
    </source>
</reference>
<comment type="subcellular location">
    <subcellularLocation>
        <location evidence="1">Membrane</location>
        <topology evidence="1">Single-pass membrane protein</topology>
    </subcellularLocation>
</comment>
<keyword evidence="9" id="KW-0378">Hydrolase</keyword>
<dbReference type="AlphaFoldDB" id="A0A399RQL4"/>
<keyword evidence="9" id="KW-0645">Protease</keyword>
<comment type="function">
    <text evidence="6">HflC and HflK could regulate a protease.</text>
</comment>
<feature type="domain" description="Band 7" evidence="8">
    <location>
        <begin position="21"/>
        <end position="188"/>
    </location>
</feature>
<keyword evidence="4 7" id="KW-1133">Transmembrane helix</keyword>
<dbReference type="Gene3D" id="3.30.479.30">
    <property type="entry name" value="Band 7 domain"/>
    <property type="match status" value="1"/>
</dbReference>
<sequence>MRSLGILGLVAIVIAVIVALNSFFIVDQRKQVLLLQVGAAVEAYNEPGTDEAGLKFKIPLIQNVVTYDRRNLGLNVSDIEAYASNQEQLIVDAFVRWQIDDPLAFYQRLGTEREAREQMQNFTDAAIRNALASRLPEDIISGQRSELMDEIRDNLANNISGRGIEIIDVRIRRADLPDDVSERVFRRMEATRNQEAEQIRAEGDERARAVRARAERERTVILAEARQQSEEIRGEGDAKRNEIYAQAYERDPEFFRFQRALIACEQAFTEGTRIVVGPDQLGLCNDFITEARENGRVNR</sequence>
<dbReference type="RefSeq" id="WP_119374615.1">
    <property type="nucleotide sequence ID" value="NZ_QWFX01000005.1"/>
</dbReference>
<accession>A0A399RQL4</accession>
<dbReference type="InterPro" id="IPR001107">
    <property type="entry name" value="Band_7"/>
</dbReference>
<evidence type="ECO:0000313" key="10">
    <source>
        <dbReference type="Proteomes" id="UP000266385"/>
    </source>
</evidence>
<dbReference type="GO" id="GO:0016020">
    <property type="term" value="C:membrane"/>
    <property type="evidence" value="ECO:0007669"/>
    <property type="project" value="UniProtKB-SubCell"/>
</dbReference>
<feature type="transmembrane region" description="Helical" evidence="7">
    <location>
        <begin position="6"/>
        <end position="26"/>
    </location>
</feature>
<evidence type="ECO:0000256" key="6">
    <source>
        <dbReference type="PIRNR" id="PIRNR005651"/>
    </source>
</evidence>
<dbReference type="CDD" id="cd03405">
    <property type="entry name" value="SPFH_HflC"/>
    <property type="match status" value="1"/>
</dbReference>
<evidence type="ECO:0000256" key="5">
    <source>
        <dbReference type="ARBA" id="ARBA00023136"/>
    </source>
</evidence>
<evidence type="ECO:0000256" key="3">
    <source>
        <dbReference type="ARBA" id="ARBA00022692"/>
    </source>
</evidence>
<dbReference type="SMART" id="SM00244">
    <property type="entry name" value="PHB"/>
    <property type="match status" value="1"/>
</dbReference>
<keyword evidence="10" id="KW-1185">Reference proteome</keyword>
<evidence type="ECO:0000256" key="4">
    <source>
        <dbReference type="ARBA" id="ARBA00022989"/>
    </source>
</evidence>
<keyword evidence="3 7" id="KW-0812">Transmembrane</keyword>
<dbReference type="InterPro" id="IPR036013">
    <property type="entry name" value="Band_7/SPFH_dom_sf"/>
</dbReference>
<gene>
    <name evidence="9" type="ORF">D1223_01385</name>
</gene>
<proteinExistence type="inferred from homology"/>